<dbReference type="AlphaFoldDB" id="A0AAD1XIJ2"/>
<name>A0AAD1XIJ2_EUPCR</name>
<gene>
    <name evidence="1" type="ORF">ECRASSUSDP1_LOCUS14675</name>
</gene>
<accession>A0AAD1XIJ2</accession>
<evidence type="ECO:0000313" key="1">
    <source>
        <dbReference type="EMBL" id="CAI2373333.1"/>
    </source>
</evidence>
<dbReference type="EMBL" id="CAMPGE010014675">
    <property type="protein sequence ID" value="CAI2373333.1"/>
    <property type="molecule type" value="Genomic_DNA"/>
</dbReference>
<protein>
    <submittedName>
        <fullName evidence="1">Uncharacterized protein</fullName>
    </submittedName>
</protein>
<organism evidence="1 2">
    <name type="scientific">Euplotes crassus</name>
    <dbReference type="NCBI Taxonomy" id="5936"/>
    <lineage>
        <taxon>Eukaryota</taxon>
        <taxon>Sar</taxon>
        <taxon>Alveolata</taxon>
        <taxon>Ciliophora</taxon>
        <taxon>Intramacronucleata</taxon>
        <taxon>Spirotrichea</taxon>
        <taxon>Hypotrichia</taxon>
        <taxon>Euplotida</taxon>
        <taxon>Euplotidae</taxon>
        <taxon>Moneuplotes</taxon>
    </lineage>
</organism>
<dbReference type="Proteomes" id="UP001295684">
    <property type="component" value="Unassembled WGS sequence"/>
</dbReference>
<sequence>MERKWLGISLNNQDKLMEMLIQAFQKYFKKLSCISNALQDL</sequence>
<proteinExistence type="predicted"/>
<reference evidence="1" key="1">
    <citation type="submission" date="2023-07" db="EMBL/GenBank/DDBJ databases">
        <authorList>
            <consortium name="AG Swart"/>
            <person name="Singh M."/>
            <person name="Singh A."/>
            <person name="Seah K."/>
            <person name="Emmerich C."/>
        </authorList>
    </citation>
    <scope>NUCLEOTIDE SEQUENCE</scope>
    <source>
        <strain evidence="1">DP1</strain>
    </source>
</reference>
<evidence type="ECO:0000313" key="2">
    <source>
        <dbReference type="Proteomes" id="UP001295684"/>
    </source>
</evidence>
<comment type="caution">
    <text evidence="1">The sequence shown here is derived from an EMBL/GenBank/DDBJ whole genome shotgun (WGS) entry which is preliminary data.</text>
</comment>
<keyword evidence="2" id="KW-1185">Reference proteome</keyword>